<gene>
    <name evidence="1" type="ORF">HY220_04420</name>
</gene>
<dbReference type="Pfam" id="PF03692">
    <property type="entry name" value="CxxCxxCC"/>
    <property type="match status" value="1"/>
</dbReference>
<name>A0A9D6QVX9_9BACT</name>
<evidence type="ECO:0000313" key="1">
    <source>
        <dbReference type="EMBL" id="MBI3627955.1"/>
    </source>
</evidence>
<dbReference type="EMBL" id="JACQCQ010000013">
    <property type="protein sequence ID" value="MBI3627955.1"/>
    <property type="molecule type" value="Genomic_DNA"/>
</dbReference>
<accession>A0A9D6QVX9</accession>
<organism evidence="1 2">
    <name type="scientific">Candidatus Sungiibacteriota bacterium</name>
    <dbReference type="NCBI Taxonomy" id="2750080"/>
    <lineage>
        <taxon>Bacteria</taxon>
        <taxon>Candidatus Sungiibacteriota</taxon>
    </lineage>
</organism>
<comment type="caution">
    <text evidence="1">The sequence shown here is derived from an EMBL/GenBank/DDBJ whole genome shotgun (WGS) entry which is preliminary data.</text>
</comment>
<evidence type="ECO:0000313" key="2">
    <source>
        <dbReference type="Proteomes" id="UP000808388"/>
    </source>
</evidence>
<dbReference type="Proteomes" id="UP000808388">
    <property type="component" value="Unassembled WGS sequence"/>
</dbReference>
<dbReference type="AlphaFoldDB" id="A0A9D6QVX9"/>
<sequence length="185" mass="21634">MERRMYPGKIFRCPNGVCCAHVGDDELIFPPFLGRRDRQRLTRLENVVPEKHFVEKRDPKSGTVYFQLGTGGCVGCDFFDSKTGHCTVYKFRPLDCKLFPLTLDLQQETLMWIVYLCACLPAVSNIDIQRFTEYAERRILPLFTDEDLWLYAQLPGDRMYELGQWRILRPVKRPEKSIQPSHIAE</sequence>
<protein>
    <submittedName>
        <fullName evidence="1">YkgJ family cysteine cluster protein</fullName>
    </submittedName>
</protein>
<reference evidence="1" key="1">
    <citation type="submission" date="2020-07" db="EMBL/GenBank/DDBJ databases">
        <title>Huge and variable diversity of episymbiotic CPR bacteria and DPANN archaea in groundwater ecosystems.</title>
        <authorList>
            <person name="He C.Y."/>
            <person name="Keren R."/>
            <person name="Whittaker M."/>
            <person name="Farag I.F."/>
            <person name="Doudna J."/>
            <person name="Cate J.H.D."/>
            <person name="Banfield J.F."/>
        </authorList>
    </citation>
    <scope>NUCLEOTIDE SEQUENCE</scope>
    <source>
        <strain evidence="1">NC_groundwater_972_Pr1_S-0.2um_49_27</strain>
    </source>
</reference>
<proteinExistence type="predicted"/>
<dbReference type="InterPro" id="IPR005358">
    <property type="entry name" value="Puta_zinc/iron-chelating_dom"/>
</dbReference>